<reference evidence="2 3" key="1">
    <citation type="submission" date="2016-11" db="EMBL/GenBank/DDBJ databases">
        <title>Whole genomes of Flavobacteriaceae.</title>
        <authorList>
            <person name="Stine C."/>
            <person name="Li C."/>
            <person name="Tadesse D."/>
        </authorList>
    </citation>
    <scope>NUCLEOTIDE SEQUENCE [LARGE SCALE GENOMIC DNA]</scope>
    <source>
        <strain evidence="2 3">DSM 18292</strain>
    </source>
</reference>
<evidence type="ECO:0000259" key="1">
    <source>
        <dbReference type="Pfam" id="PF04577"/>
    </source>
</evidence>
<keyword evidence="3" id="KW-1185">Reference proteome</keyword>
<gene>
    <name evidence="2" type="ORF">B0A66_08530</name>
</gene>
<dbReference type="InterPro" id="IPR049625">
    <property type="entry name" value="Glyco_transf_61_cat"/>
</dbReference>
<dbReference type="GO" id="GO:0016757">
    <property type="term" value="F:glycosyltransferase activity"/>
    <property type="evidence" value="ECO:0007669"/>
    <property type="project" value="InterPro"/>
</dbReference>
<feature type="domain" description="Glycosyltransferase 61 catalytic" evidence="1">
    <location>
        <begin position="176"/>
        <end position="305"/>
    </location>
</feature>
<accession>A0A226HFM0</accession>
<dbReference type="AlphaFoldDB" id="A0A226HFM0"/>
<name>A0A226HFM0_9FLAO</name>
<proteinExistence type="predicted"/>
<evidence type="ECO:0000313" key="2">
    <source>
        <dbReference type="EMBL" id="OXA92952.1"/>
    </source>
</evidence>
<sequence length="355" mass="40224">MFSPIAYTRYLKGLKKPHSMFREGKVLDSLAVKSWEIAPGNTNISPKAYFLEGQLKRITGTAYIDDPKAVMNGRLRVNHEPTRAYMLKDVWMINGFIYKGLHNFRLHPASQVNKKTNYFPPIIVDTEIDNAAIYSSSEGNEYFGLWLTDDCANYSLAASVGVPITSNIIPYSHMLQYESFLEMNPFRTNAAYLKNAVFFDDNWSNNNSKHERFSKNRNKLLSLFPATSHPGVFILRRNSGLSRVMLNEIEIAEQLRDKYGFKIVDVTQHSASEIISACAGAKVLIGIEGSHLFHGLMVLEPGASILVFQPPNRFSGVIKITADMENLNYGFVVGIQKEDNFYINLEEVKRTLELF</sequence>
<dbReference type="Proteomes" id="UP000198345">
    <property type="component" value="Unassembled WGS sequence"/>
</dbReference>
<organism evidence="2 3">
    <name type="scientific">Flavobacterium hercynium</name>
    <dbReference type="NCBI Taxonomy" id="387094"/>
    <lineage>
        <taxon>Bacteria</taxon>
        <taxon>Pseudomonadati</taxon>
        <taxon>Bacteroidota</taxon>
        <taxon>Flavobacteriia</taxon>
        <taxon>Flavobacteriales</taxon>
        <taxon>Flavobacteriaceae</taxon>
        <taxon>Flavobacterium</taxon>
    </lineage>
</organism>
<evidence type="ECO:0000313" key="3">
    <source>
        <dbReference type="Proteomes" id="UP000198345"/>
    </source>
</evidence>
<dbReference type="EMBL" id="MUGW01000017">
    <property type="protein sequence ID" value="OXA92952.1"/>
    <property type="molecule type" value="Genomic_DNA"/>
</dbReference>
<comment type="caution">
    <text evidence="2">The sequence shown here is derived from an EMBL/GenBank/DDBJ whole genome shotgun (WGS) entry which is preliminary data.</text>
</comment>
<dbReference type="Pfam" id="PF04577">
    <property type="entry name" value="Glyco_transf_61"/>
    <property type="match status" value="1"/>
</dbReference>
<protein>
    <recommendedName>
        <fullName evidence="1">Glycosyltransferase 61 catalytic domain-containing protein</fullName>
    </recommendedName>
</protein>